<accession>A0AAN6MRL8</accession>
<keyword evidence="2" id="KW-1185">Reference proteome</keyword>
<sequence length="424" mass="49286">MGSNWFSRCELDQRFSSAMPYPYLPPGSGMKWLVYDWDQRRVVDVFVPGPDVEETFVFEAVAKFIEQLPADVVQVKLDRAGDLVSTSSDFNDDRAWIPFYPPRTDFPRRVPTIRRRDLTEVDRLGLQVDLTAYPDRSRPGETRKVVFKYYVTENSVVTWWHEANCVLRMPSHPNIVPFDALVVDRIDHVDCVVGFTTRYIPGGTLHQNNNRVVDHLNLRLGIVHGDICPWNLLIDAETDALQLFDFNCGAKLGWGGDEDNRLEFEYEENRNDVKFVIFTVYELITREFCFRQEFYPDELDASGLMKKSKWTAHKDAKLDSPITEYRRVLNDWAKQWAETDKQVDHFTKALEPLNWPALRVDPFMAWDQTPFRRRGQIRGTLTLMGKDFLRWERPPTRSMTLPEGQRLLATGEIVQDVPGASTKK</sequence>
<evidence type="ECO:0000313" key="1">
    <source>
        <dbReference type="EMBL" id="KAK3905767.1"/>
    </source>
</evidence>
<comment type="caution">
    <text evidence="1">The sequence shown here is derived from an EMBL/GenBank/DDBJ whole genome shotgun (WGS) entry which is preliminary data.</text>
</comment>
<dbReference type="SUPFAM" id="SSF56112">
    <property type="entry name" value="Protein kinase-like (PK-like)"/>
    <property type="match status" value="1"/>
</dbReference>
<gene>
    <name evidence="1" type="ORF">C8A05DRAFT_41341</name>
</gene>
<dbReference type="Gene3D" id="1.10.510.10">
    <property type="entry name" value="Transferase(Phosphotransferase) domain 1"/>
    <property type="match status" value="1"/>
</dbReference>
<proteinExistence type="predicted"/>
<reference evidence="1" key="2">
    <citation type="submission" date="2023-05" db="EMBL/GenBank/DDBJ databases">
        <authorList>
            <consortium name="Lawrence Berkeley National Laboratory"/>
            <person name="Steindorff A."/>
            <person name="Hensen N."/>
            <person name="Bonometti L."/>
            <person name="Westerberg I."/>
            <person name="Brannstrom I.O."/>
            <person name="Guillou S."/>
            <person name="Cros-Aarteil S."/>
            <person name="Calhoun S."/>
            <person name="Haridas S."/>
            <person name="Kuo A."/>
            <person name="Mondo S."/>
            <person name="Pangilinan J."/>
            <person name="Riley R."/>
            <person name="Labutti K."/>
            <person name="Andreopoulos B."/>
            <person name="Lipzen A."/>
            <person name="Chen C."/>
            <person name="Yanf M."/>
            <person name="Daum C."/>
            <person name="Ng V."/>
            <person name="Clum A."/>
            <person name="Ohm R."/>
            <person name="Martin F."/>
            <person name="Silar P."/>
            <person name="Natvig D."/>
            <person name="Lalanne C."/>
            <person name="Gautier V."/>
            <person name="Ament-Velasquez S.L."/>
            <person name="Kruys A."/>
            <person name="Hutchinson M.I."/>
            <person name="Powell A.J."/>
            <person name="Barry K."/>
            <person name="Miller A.N."/>
            <person name="Grigoriev I.V."/>
            <person name="Debuchy R."/>
            <person name="Gladieux P."/>
            <person name="Thoren M.H."/>
            <person name="Johannesson H."/>
        </authorList>
    </citation>
    <scope>NUCLEOTIDE SEQUENCE</scope>
    <source>
        <strain evidence="1">CBS 103.79</strain>
    </source>
</reference>
<evidence type="ECO:0000313" key="2">
    <source>
        <dbReference type="Proteomes" id="UP001303889"/>
    </source>
</evidence>
<dbReference type="Proteomes" id="UP001303889">
    <property type="component" value="Unassembled WGS sequence"/>
</dbReference>
<reference evidence="1" key="1">
    <citation type="journal article" date="2023" name="Mol. Phylogenet. Evol.">
        <title>Genome-scale phylogeny and comparative genomics of the fungal order Sordariales.</title>
        <authorList>
            <person name="Hensen N."/>
            <person name="Bonometti L."/>
            <person name="Westerberg I."/>
            <person name="Brannstrom I.O."/>
            <person name="Guillou S."/>
            <person name="Cros-Aarteil S."/>
            <person name="Calhoun S."/>
            <person name="Haridas S."/>
            <person name="Kuo A."/>
            <person name="Mondo S."/>
            <person name="Pangilinan J."/>
            <person name="Riley R."/>
            <person name="LaButti K."/>
            <person name="Andreopoulos B."/>
            <person name="Lipzen A."/>
            <person name="Chen C."/>
            <person name="Yan M."/>
            <person name="Daum C."/>
            <person name="Ng V."/>
            <person name="Clum A."/>
            <person name="Steindorff A."/>
            <person name="Ohm R.A."/>
            <person name="Martin F."/>
            <person name="Silar P."/>
            <person name="Natvig D.O."/>
            <person name="Lalanne C."/>
            <person name="Gautier V."/>
            <person name="Ament-Velasquez S.L."/>
            <person name="Kruys A."/>
            <person name="Hutchinson M.I."/>
            <person name="Powell A.J."/>
            <person name="Barry K."/>
            <person name="Miller A.N."/>
            <person name="Grigoriev I.V."/>
            <person name="Debuchy R."/>
            <person name="Gladieux P."/>
            <person name="Hiltunen Thoren M."/>
            <person name="Johannesson H."/>
        </authorList>
    </citation>
    <scope>NUCLEOTIDE SEQUENCE</scope>
    <source>
        <strain evidence="1">CBS 103.79</strain>
    </source>
</reference>
<name>A0AAN6MRL8_9PEZI</name>
<dbReference type="InterPro" id="IPR011009">
    <property type="entry name" value="Kinase-like_dom_sf"/>
</dbReference>
<protein>
    <submittedName>
        <fullName evidence="1">Uncharacterized protein</fullName>
    </submittedName>
</protein>
<dbReference type="AlphaFoldDB" id="A0AAN6MRL8"/>
<organism evidence="1 2">
    <name type="scientific">Staphylotrichum tortipilum</name>
    <dbReference type="NCBI Taxonomy" id="2831512"/>
    <lineage>
        <taxon>Eukaryota</taxon>
        <taxon>Fungi</taxon>
        <taxon>Dikarya</taxon>
        <taxon>Ascomycota</taxon>
        <taxon>Pezizomycotina</taxon>
        <taxon>Sordariomycetes</taxon>
        <taxon>Sordariomycetidae</taxon>
        <taxon>Sordariales</taxon>
        <taxon>Chaetomiaceae</taxon>
        <taxon>Staphylotrichum</taxon>
    </lineage>
</organism>
<dbReference type="EMBL" id="MU855347">
    <property type="protein sequence ID" value="KAK3905767.1"/>
    <property type="molecule type" value="Genomic_DNA"/>
</dbReference>